<reference evidence="1 2" key="1">
    <citation type="journal article" date="2019" name="Commun. Biol.">
        <title>The bagworm genome reveals a unique fibroin gene that provides high tensile strength.</title>
        <authorList>
            <person name="Kono N."/>
            <person name="Nakamura H."/>
            <person name="Ohtoshi R."/>
            <person name="Tomita M."/>
            <person name="Numata K."/>
            <person name="Arakawa K."/>
        </authorList>
    </citation>
    <scope>NUCLEOTIDE SEQUENCE [LARGE SCALE GENOMIC DNA]</scope>
</reference>
<accession>A0A4C1SJ44</accession>
<proteinExistence type="predicted"/>
<keyword evidence="2" id="KW-1185">Reference proteome</keyword>
<organism evidence="1 2">
    <name type="scientific">Eumeta variegata</name>
    <name type="common">Bagworm moth</name>
    <name type="synonym">Eumeta japonica</name>
    <dbReference type="NCBI Taxonomy" id="151549"/>
    <lineage>
        <taxon>Eukaryota</taxon>
        <taxon>Metazoa</taxon>
        <taxon>Ecdysozoa</taxon>
        <taxon>Arthropoda</taxon>
        <taxon>Hexapoda</taxon>
        <taxon>Insecta</taxon>
        <taxon>Pterygota</taxon>
        <taxon>Neoptera</taxon>
        <taxon>Endopterygota</taxon>
        <taxon>Lepidoptera</taxon>
        <taxon>Glossata</taxon>
        <taxon>Ditrysia</taxon>
        <taxon>Tineoidea</taxon>
        <taxon>Psychidae</taxon>
        <taxon>Oiketicinae</taxon>
        <taxon>Eumeta</taxon>
    </lineage>
</organism>
<comment type="caution">
    <text evidence="1">The sequence shown here is derived from an EMBL/GenBank/DDBJ whole genome shotgun (WGS) entry which is preliminary data.</text>
</comment>
<evidence type="ECO:0000313" key="1">
    <source>
        <dbReference type="EMBL" id="GBP02193.1"/>
    </source>
</evidence>
<dbReference type="EMBL" id="BGZK01003524">
    <property type="protein sequence ID" value="GBP02193.1"/>
    <property type="molecule type" value="Genomic_DNA"/>
</dbReference>
<dbReference type="AlphaFoldDB" id="A0A4C1SJ44"/>
<sequence>MHFFIAGRRANEHENHRKARGVTNSLPKVWQCIEFWVEISNLRQASSFSAHFLNLRSVNQGAPCLGKHVKLLVDDVVFALMTTSLAAHSPHWTGVEGSKPLNLK</sequence>
<evidence type="ECO:0000313" key="2">
    <source>
        <dbReference type="Proteomes" id="UP000299102"/>
    </source>
</evidence>
<gene>
    <name evidence="1" type="ORF">EVAR_70797_1</name>
</gene>
<protein>
    <submittedName>
        <fullName evidence="1">Uncharacterized protein</fullName>
    </submittedName>
</protein>
<dbReference type="Proteomes" id="UP000299102">
    <property type="component" value="Unassembled WGS sequence"/>
</dbReference>
<name>A0A4C1SJ44_EUMVA</name>